<dbReference type="RefSeq" id="WP_146488326.1">
    <property type="nucleotide sequence ID" value="NZ_VIGX01000012.1"/>
</dbReference>
<dbReference type="EC" id="3.1.1.-" evidence="4"/>
<sequence length="506" mass="52480">MTSSVTAETRSGRVRGTVEQGVARYLGLPYAAPLDGAGWLLPAVPPAPWEGERDASAFGPTVPKPGYQGPVAEILTAEPDFPGAECLNLNVWAPAPGGDVAASGGAGGLPVFVWIHGGAFRNGSGRSGYYDGAAFARDGVVCVTINYRLGALGFLDTGDEHTNLGLRDQIMALQWVRDNIAGFGGDPARVTVAGESAGGMSVGSLLASPLAQGLFAQAVLQSGAGHHAITRETAQKVTRALAERLGIEPTREGFASIDAGTLVDATTALDAEIQANPDPAAWGELTRNVMIFEPVIDGDVLPRLPIDAIRAGSGAGVRVLVGANADEARFFIVPGGLIDLLPEAALAPTAAKYGLPDPAAAVAAYREAEPDASPGDLFCRIMADWFFGIPAVRIAEARAQGPAETFFYRFDEPSTALGGRLGACHAVELAFAFDNLHADGVTNLTGPAPSQAVADETHGAWVRFTRGEDPGWEPYLPARTVRVFGGKGGTAVDPAPALRALWDGVR</sequence>
<evidence type="ECO:0000259" key="5">
    <source>
        <dbReference type="Pfam" id="PF00135"/>
    </source>
</evidence>
<feature type="domain" description="Carboxylesterase type B" evidence="5">
    <location>
        <begin position="6"/>
        <end position="470"/>
    </location>
</feature>
<dbReference type="InterPro" id="IPR050309">
    <property type="entry name" value="Type-B_Carboxylest/Lipase"/>
</dbReference>
<keyword evidence="7" id="KW-1185">Reference proteome</keyword>
<dbReference type="PROSITE" id="PS00122">
    <property type="entry name" value="CARBOXYLESTERASE_B_1"/>
    <property type="match status" value="1"/>
</dbReference>
<evidence type="ECO:0000313" key="7">
    <source>
        <dbReference type="Proteomes" id="UP000319375"/>
    </source>
</evidence>
<reference evidence="6 7" key="1">
    <citation type="submission" date="2019-06" db="EMBL/GenBank/DDBJ databases">
        <title>Tsukamurella conjunctivitidis sp. nov., Tsukamurella assacharolytica sp. nov. and Tsukamurella sputae sp. nov. isolated from patients with conjunctivitis, bacteraemia (lymphoma) and respiratory infection (sputum) in Hong Kong.</title>
        <authorList>
            <person name="Teng J.L.L."/>
            <person name="Lee H.H."/>
            <person name="Fong J.Y.H."/>
            <person name="Fok K.M.N."/>
            <person name="Lau S.K.P."/>
            <person name="Woo P.C.Y."/>
        </authorList>
    </citation>
    <scope>NUCLEOTIDE SEQUENCE [LARGE SCALE GENOMIC DNA]</scope>
    <source>
        <strain evidence="6 7">HKU72</strain>
    </source>
</reference>
<evidence type="ECO:0000313" key="6">
    <source>
        <dbReference type="EMBL" id="TWS27589.1"/>
    </source>
</evidence>
<dbReference type="EMBL" id="VIGX01000012">
    <property type="protein sequence ID" value="TWS27589.1"/>
    <property type="molecule type" value="Genomic_DNA"/>
</dbReference>
<dbReference type="AlphaFoldDB" id="A0A5C5RX02"/>
<comment type="similarity">
    <text evidence="2">Belongs to the 'GDXG' lipolytic enzyme family.</text>
</comment>
<protein>
    <recommendedName>
        <fullName evidence="4">Carboxylic ester hydrolase</fullName>
        <ecNumber evidence="4">3.1.1.-</ecNumber>
    </recommendedName>
</protein>
<evidence type="ECO:0000256" key="4">
    <source>
        <dbReference type="RuleBase" id="RU361235"/>
    </source>
</evidence>
<dbReference type="SUPFAM" id="SSF53474">
    <property type="entry name" value="alpha/beta-Hydrolases"/>
    <property type="match status" value="1"/>
</dbReference>
<keyword evidence="3 4" id="KW-0378">Hydrolase</keyword>
<accession>A0A5C5RX02</accession>
<dbReference type="PROSITE" id="PS01173">
    <property type="entry name" value="LIPASE_GDXG_HIS"/>
    <property type="match status" value="1"/>
</dbReference>
<comment type="similarity">
    <text evidence="1 4">Belongs to the type-B carboxylesterase/lipase family.</text>
</comment>
<dbReference type="InterPro" id="IPR019826">
    <property type="entry name" value="Carboxylesterase_B_AS"/>
</dbReference>
<dbReference type="Pfam" id="PF00135">
    <property type="entry name" value="COesterase"/>
    <property type="match status" value="1"/>
</dbReference>
<dbReference type="Gene3D" id="3.40.50.1820">
    <property type="entry name" value="alpha/beta hydrolase"/>
    <property type="match status" value="1"/>
</dbReference>
<comment type="caution">
    <text evidence="6">The sequence shown here is derived from an EMBL/GenBank/DDBJ whole genome shotgun (WGS) entry which is preliminary data.</text>
</comment>
<dbReference type="InterPro" id="IPR029058">
    <property type="entry name" value="AB_hydrolase_fold"/>
</dbReference>
<evidence type="ECO:0000256" key="1">
    <source>
        <dbReference type="ARBA" id="ARBA00005964"/>
    </source>
</evidence>
<organism evidence="6 7">
    <name type="scientific">Tsukamurella conjunctivitidis</name>
    <dbReference type="NCBI Taxonomy" id="2592068"/>
    <lineage>
        <taxon>Bacteria</taxon>
        <taxon>Bacillati</taxon>
        <taxon>Actinomycetota</taxon>
        <taxon>Actinomycetes</taxon>
        <taxon>Mycobacteriales</taxon>
        <taxon>Tsukamurellaceae</taxon>
        <taxon>Tsukamurella</taxon>
    </lineage>
</organism>
<dbReference type="OrthoDB" id="3199405at2"/>
<name>A0A5C5RX02_9ACTN</name>
<evidence type="ECO:0000256" key="2">
    <source>
        <dbReference type="ARBA" id="ARBA00010515"/>
    </source>
</evidence>
<evidence type="ECO:0000256" key="3">
    <source>
        <dbReference type="ARBA" id="ARBA00022801"/>
    </source>
</evidence>
<dbReference type="Proteomes" id="UP000319375">
    <property type="component" value="Unassembled WGS sequence"/>
</dbReference>
<gene>
    <name evidence="6" type="ORF">FK530_17810</name>
</gene>
<dbReference type="InterPro" id="IPR002168">
    <property type="entry name" value="Lipase_GDXG_HIS_AS"/>
</dbReference>
<dbReference type="GO" id="GO:0016787">
    <property type="term" value="F:hydrolase activity"/>
    <property type="evidence" value="ECO:0007669"/>
    <property type="project" value="UniProtKB-KW"/>
</dbReference>
<dbReference type="PANTHER" id="PTHR11559">
    <property type="entry name" value="CARBOXYLESTERASE"/>
    <property type="match status" value="1"/>
</dbReference>
<proteinExistence type="inferred from homology"/>
<dbReference type="InterPro" id="IPR002018">
    <property type="entry name" value="CarbesteraseB"/>
</dbReference>